<evidence type="ECO:0000256" key="1">
    <source>
        <dbReference type="SAM" id="Phobius"/>
    </source>
</evidence>
<organism evidence="2 3">
    <name type="scientific">Zingiber officinale</name>
    <name type="common">Ginger</name>
    <name type="synonym">Amomum zingiber</name>
    <dbReference type="NCBI Taxonomy" id="94328"/>
    <lineage>
        <taxon>Eukaryota</taxon>
        <taxon>Viridiplantae</taxon>
        <taxon>Streptophyta</taxon>
        <taxon>Embryophyta</taxon>
        <taxon>Tracheophyta</taxon>
        <taxon>Spermatophyta</taxon>
        <taxon>Magnoliopsida</taxon>
        <taxon>Liliopsida</taxon>
        <taxon>Zingiberales</taxon>
        <taxon>Zingiberaceae</taxon>
        <taxon>Zingiber</taxon>
    </lineage>
</organism>
<feature type="transmembrane region" description="Helical" evidence="1">
    <location>
        <begin position="41"/>
        <end position="60"/>
    </location>
</feature>
<proteinExistence type="predicted"/>
<comment type="caution">
    <text evidence="2">The sequence shown here is derived from an EMBL/GenBank/DDBJ whole genome shotgun (WGS) entry which is preliminary data.</text>
</comment>
<evidence type="ECO:0000313" key="2">
    <source>
        <dbReference type="EMBL" id="KAG6471968.1"/>
    </source>
</evidence>
<keyword evidence="1" id="KW-0812">Transmembrane</keyword>
<dbReference type="Proteomes" id="UP000734854">
    <property type="component" value="Unassembled WGS sequence"/>
</dbReference>
<name>A0A8J5ERP7_ZINOF</name>
<dbReference type="EMBL" id="JACMSC010000020">
    <property type="protein sequence ID" value="KAG6471968.1"/>
    <property type="molecule type" value="Genomic_DNA"/>
</dbReference>
<gene>
    <name evidence="2" type="ORF">ZIOFF_069423</name>
</gene>
<dbReference type="InterPro" id="IPR036426">
    <property type="entry name" value="Bulb-type_lectin_dom_sf"/>
</dbReference>
<dbReference type="AlphaFoldDB" id="A0A8J5ERP7"/>
<reference evidence="2 3" key="1">
    <citation type="submission" date="2020-08" db="EMBL/GenBank/DDBJ databases">
        <title>Plant Genome Project.</title>
        <authorList>
            <person name="Zhang R.-G."/>
        </authorList>
    </citation>
    <scope>NUCLEOTIDE SEQUENCE [LARGE SCALE GENOMIC DNA]</scope>
    <source>
        <tissue evidence="2">Rhizome</tissue>
    </source>
</reference>
<evidence type="ECO:0000313" key="3">
    <source>
        <dbReference type="Proteomes" id="UP000734854"/>
    </source>
</evidence>
<keyword evidence="3" id="KW-1185">Reference proteome</keyword>
<keyword evidence="1" id="KW-1133">Transmembrane helix</keyword>
<protein>
    <submittedName>
        <fullName evidence="2">Uncharacterized protein</fullName>
    </submittedName>
</protein>
<accession>A0A8J5ERP7</accession>
<keyword evidence="1" id="KW-0472">Membrane</keyword>
<dbReference type="SUPFAM" id="SSF51110">
    <property type="entry name" value="alpha-D-mannose-specific plant lectins"/>
    <property type="match status" value="1"/>
</dbReference>
<sequence>MASMPPPTLRLFSFLFFLPFHSLVGDIATEFLYPTLQLLSFLFFLTFHSLAGGITTEFLYPNYYASYFNFTNNSNVFCSTSTFSVAFNNPSSLDSQYYLNATNASLWSSFDYPTDTLFPNHVLPVSFLLTSTADENDPTLADYCLLISTDDAKL</sequence>